<evidence type="ECO:0000256" key="1">
    <source>
        <dbReference type="ARBA" id="ARBA00011961"/>
    </source>
</evidence>
<gene>
    <name evidence="3" type="ORF">VM1G_04776</name>
</gene>
<comment type="catalytic activity">
    <reaction evidence="2">
        <text>N(6)-D-ribulosyl-L-lysyl-[protein] + ATP = N(6)-(3-O-phospho-D-ribulosyl)-L-lysyl-[protein] + ADP + H(+)</text>
        <dbReference type="Rhea" id="RHEA:48432"/>
        <dbReference type="Rhea" id="RHEA-COMP:12103"/>
        <dbReference type="Rhea" id="RHEA-COMP:12104"/>
        <dbReference type="ChEBI" id="CHEBI:15378"/>
        <dbReference type="ChEBI" id="CHEBI:30616"/>
        <dbReference type="ChEBI" id="CHEBI:90418"/>
        <dbReference type="ChEBI" id="CHEBI:90420"/>
        <dbReference type="ChEBI" id="CHEBI:456216"/>
        <dbReference type="EC" id="2.7.1.172"/>
    </reaction>
    <physiologicalReaction direction="left-to-right" evidence="2">
        <dbReference type="Rhea" id="RHEA:48433"/>
    </physiologicalReaction>
</comment>
<organism evidence="3 4">
    <name type="scientific">Cytospora mali</name>
    <name type="common">Apple Valsa canker fungus</name>
    <name type="synonym">Valsa mali</name>
    <dbReference type="NCBI Taxonomy" id="578113"/>
    <lineage>
        <taxon>Eukaryota</taxon>
        <taxon>Fungi</taxon>
        <taxon>Dikarya</taxon>
        <taxon>Ascomycota</taxon>
        <taxon>Pezizomycotina</taxon>
        <taxon>Sordariomycetes</taxon>
        <taxon>Sordariomycetidae</taxon>
        <taxon>Diaporthales</taxon>
        <taxon>Cytosporaceae</taxon>
        <taxon>Cytospora</taxon>
    </lineage>
</organism>
<reference evidence="3" key="1">
    <citation type="submission" date="2014-12" db="EMBL/GenBank/DDBJ databases">
        <title>Genome Sequence of Valsa Canker Pathogens Uncovers a Specific Adaption of Colonization on Woody Bark.</title>
        <authorList>
            <person name="Yin Z."/>
            <person name="Liu H."/>
            <person name="Gao X."/>
            <person name="Li Z."/>
            <person name="Song N."/>
            <person name="Ke X."/>
            <person name="Dai Q."/>
            <person name="Wu Y."/>
            <person name="Sun Y."/>
            <person name="Xu J.-R."/>
            <person name="Kang Z.K."/>
            <person name="Wang L."/>
            <person name="Huang L."/>
        </authorList>
    </citation>
    <scope>NUCLEOTIDE SEQUENCE [LARGE SCALE GENOMIC DNA]</scope>
    <source>
        <strain evidence="3">03-8</strain>
    </source>
</reference>
<accession>A0A194VZ81</accession>
<sequence>MAEKEALARSKKSQVPVWLIEYIDENVRDVLPNGTRFLGTTPSGASYWARAARIDATDEAEEETPFFLKVYKSENAKDMAYSEFASMKVFYDIMPEMVAEPIGWGAYKNDPDAYFFVCRFEELTGDIPNSGDFPELLAELHKRSESTATNPGEFGYPITSWGGTNPVRYPSSQSWEECFTKCMELTFAMEEETHGPDDEMTRLREGLMTKVIPRLLRPLETEGRTVKPALCHGNLWDGNASVDASTGTPKIFDVNPTWGHNEYDLAPWWCPRHRMTKVYIDEYFRYYQAAEPAVDFKDRGILYSLRFDVHASSIYPGVYRFRKIAMDNMRRLVDKYPDGYEGYAEHTVLGDQAEETEQQQIPKTTVIEAA</sequence>
<evidence type="ECO:0000313" key="3">
    <source>
        <dbReference type="EMBL" id="KUI69173.1"/>
    </source>
</evidence>
<dbReference type="EC" id="2.7.1.172" evidence="1"/>
<dbReference type="EMBL" id="CM003102">
    <property type="protein sequence ID" value="KUI69173.1"/>
    <property type="molecule type" value="Genomic_DNA"/>
</dbReference>
<name>A0A194VZ81_CYTMA</name>
<dbReference type="Pfam" id="PF03881">
    <property type="entry name" value="Fructosamin_kin"/>
    <property type="match status" value="1"/>
</dbReference>
<dbReference type="AlphaFoldDB" id="A0A194VZ81"/>
<dbReference type="PANTHER" id="PTHR12149">
    <property type="entry name" value="FRUCTOSAMINE 3 KINASE-RELATED PROTEIN"/>
    <property type="match status" value="1"/>
</dbReference>
<dbReference type="PANTHER" id="PTHR12149:SF8">
    <property type="entry name" value="PROTEIN-RIBULOSAMINE 3-KINASE"/>
    <property type="match status" value="1"/>
</dbReference>
<protein>
    <recommendedName>
        <fullName evidence="1">protein-ribulosamine 3-kinase</fullName>
        <ecNumber evidence="1">2.7.1.172</ecNumber>
    </recommendedName>
</protein>
<dbReference type="SUPFAM" id="SSF56112">
    <property type="entry name" value="Protein kinase-like (PK-like)"/>
    <property type="match status" value="1"/>
</dbReference>
<dbReference type="InterPro" id="IPR011009">
    <property type="entry name" value="Kinase-like_dom_sf"/>
</dbReference>
<dbReference type="Gene3D" id="3.90.1200.10">
    <property type="match status" value="1"/>
</dbReference>
<proteinExistence type="predicted"/>
<evidence type="ECO:0000313" key="4">
    <source>
        <dbReference type="Proteomes" id="UP000078559"/>
    </source>
</evidence>
<evidence type="ECO:0000256" key="2">
    <source>
        <dbReference type="ARBA" id="ARBA00048655"/>
    </source>
</evidence>
<dbReference type="SMR" id="A0A194VZ81"/>
<dbReference type="OrthoDB" id="5772781at2759"/>
<dbReference type="Proteomes" id="UP000078559">
    <property type="component" value="Chromosome 5"/>
</dbReference>
<keyword evidence="4" id="KW-1185">Reference proteome</keyword>
<dbReference type="GO" id="GO:0102193">
    <property type="term" value="F:protein-ribulosamine 3-kinase activity"/>
    <property type="evidence" value="ECO:0007669"/>
    <property type="project" value="UniProtKB-EC"/>
</dbReference>
<dbReference type="InterPro" id="IPR016477">
    <property type="entry name" value="Fructo-/Ketosamine-3-kinase"/>
</dbReference>